<feature type="region of interest" description="Disordered" evidence="1">
    <location>
        <begin position="50"/>
        <end position="118"/>
    </location>
</feature>
<name>A0A382X4P7_9ZZZZ</name>
<organism evidence="2">
    <name type="scientific">marine metagenome</name>
    <dbReference type="NCBI Taxonomy" id="408172"/>
    <lineage>
        <taxon>unclassified sequences</taxon>
        <taxon>metagenomes</taxon>
        <taxon>ecological metagenomes</taxon>
    </lineage>
</organism>
<feature type="region of interest" description="Disordered" evidence="1">
    <location>
        <begin position="1"/>
        <end position="26"/>
    </location>
</feature>
<gene>
    <name evidence="2" type="ORF">METZ01_LOCUS418182</name>
</gene>
<evidence type="ECO:0000256" key="1">
    <source>
        <dbReference type="SAM" id="MobiDB-lite"/>
    </source>
</evidence>
<accession>A0A382X4P7</accession>
<evidence type="ECO:0000313" key="2">
    <source>
        <dbReference type="EMBL" id="SVD65328.1"/>
    </source>
</evidence>
<feature type="non-terminal residue" evidence="2">
    <location>
        <position position="118"/>
    </location>
</feature>
<reference evidence="2" key="1">
    <citation type="submission" date="2018-05" db="EMBL/GenBank/DDBJ databases">
        <authorList>
            <person name="Lanie J.A."/>
            <person name="Ng W.-L."/>
            <person name="Kazmierczak K.M."/>
            <person name="Andrzejewski T.M."/>
            <person name="Davidsen T.M."/>
            <person name="Wayne K.J."/>
            <person name="Tettelin H."/>
            <person name="Glass J.I."/>
            <person name="Rusch D."/>
            <person name="Podicherti R."/>
            <person name="Tsui H.-C.T."/>
            <person name="Winkler M.E."/>
        </authorList>
    </citation>
    <scope>NUCLEOTIDE SEQUENCE</scope>
</reference>
<dbReference type="AlphaFoldDB" id="A0A382X4P7"/>
<protein>
    <submittedName>
        <fullName evidence="2">Uncharacterized protein</fullName>
    </submittedName>
</protein>
<sequence>MAESSPHETKTTAKRARPRAERRLAHGGFEMTRKVARDSMEHSLEKLREVHADNGDENGNVEFAGGLTLNVEDAGNFEVEEEEYENVEDGPRPDGQGDIDETNDEWNARFGIDDDYIE</sequence>
<proteinExistence type="predicted"/>
<feature type="compositionally biased region" description="Basic and acidic residues" evidence="1">
    <location>
        <begin position="1"/>
        <end position="11"/>
    </location>
</feature>
<dbReference type="EMBL" id="UINC01164466">
    <property type="protein sequence ID" value="SVD65328.1"/>
    <property type="molecule type" value="Genomic_DNA"/>
</dbReference>
<feature type="compositionally biased region" description="Acidic residues" evidence="1">
    <location>
        <begin position="78"/>
        <end position="88"/>
    </location>
</feature>